<dbReference type="Gene3D" id="3.30.1310.10">
    <property type="entry name" value="Nucleoid-associated protein YbaB-like domain"/>
    <property type="match status" value="1"/>
</dbReference>
<dbReference type="InterPro" id="IPR036894">
    <property type="entry name" value="YbaB-like_sf"/>
</dbReference>
<evidence type="ECO:0000313" key="1">
    <source>
        <dbReference type="EMBL" id="MFC6087178.1"/>
    </source>
</evidence>
<keyword evidence="2" id="KW-1185">Reference proteome</keyword>
<dbReference type="EMBL" id="JBHSRF010000119">
    <property type="protein sequence ID" value="MFC6087178.1"/>
    <property type="molecule type" value="Genomic_DNA"/>
</dbReference>
<dbReference type="SUPFAM" id="SSF82607">
    <property type="entry name" value="YbaB-like"/>
    <property type="match status" value="1"/>
</dbReference>
<organism evidence="1 2">
    <name type="scientific">Sphaerisporangium aureirubrum</name>
    <dbReference type="NCBI Taxonomy" id="1544736"/>
    <lineage>
        <taxon>Bacteria</taxon>
        <taxon>Bacillati</taxon>
        <taxon>Actinomycetota</taxon>
        <taxon>Actinomycetes</taxon>
        <taxon>Streptosporangiales</taxon>
        <taxon>Streptosporangiaceae</taxon>
        <taxon>Sphaerisporangium</taxon>
    </lineage>
</organism>
<dbReference type="Pfam" id="PF02575">
    <property type="entry name" value="YbaB_DNA_bd"/>
    <property type="match status" value="1"/>
</dbReference>
<gene>
    <name evidence="1" type="ORF">ACFP1K_38850</name>
</gene>
<proteinExistence type="predicted"/>
<sequence>MFDPARLGPDDFARVAEESMESVRRLGDALGGLAGLKGEGAAGGGLVGAVVDAGGRLEGVTLDPRALRMDSRSLAEAITEAVRAAQDDARARADALLGAPDVPALDGMLAWLEETARAMGETPYDDRPPGR</sequence>
<dbReference type="RefSeq" id="WP_380763175.1">
    <property type="nucleotide sequence ID" value="NZ_JBHSRF010000119.1"/>
</dbReference>
<dbReference type="InterPro" id="IPR004401">
    <property type="entry name" value="YbaB/EbfC"/>
</dbReference>
<accession>A0ABW1NUZ6</accession>
<name>A0ABW1NUZ6_9ACTN</name>
<evidence type="ECO:0000313" key="2">
    <source>
        <dbReference type="Proteomes" id="UP001596137"/>
    </source>
</evidence>
<reference evidence="2" key="1">
    <citation type="journal article" date="2019" name="Int. J. Syst. Evol. Microbiol.">
        <title>The Global Catalogue of Microorganisms (GCM) 10K type strain sequencing project: providing services to taxonomists for standard genome sequencing and annotation.</title>
        <authorList>
            <consortium name="The Broad Institute Genomics Platform"/>
            <consortium name="The Broad Institute Genome Sequencing Center for Infectious Disease"/>
            <person name="Wu L."/>
            <person name="Ma J."/>
        </authorList>
    </citation>
    <scope>NUCLEOTIDE SEQUENCE [LARGE SCALE GENOMIC DNA]</scope>
    <source>
        <strain evidence="2">JCM 30346</strain>
    </source>
</reference>
<protein>
    <submittedName>
        <fullName evidence="1">YbaB/EbfC family nucleoid-associated protein</fullName>
    </submittedName>
</protein>
<dbReference type="Proteomes" id="UP001596137">
    <property type="component" value="Unassembled WGS sequence"/>
</dbReference>
<comment type="caution">
    <text evidence="1">The sequence shown here is derived from an EMBL/GenBank/DDBJ whole genome shotgun (WGS) entry which is preliminary data.</text>
</comment>